<dbReference type="PANTHER" id="PTHR23416:SF78">
    <property type="entry name" value="LIPOPOLYSACCHARIDE BIOSYNTHESIS O-ACETYL TRANSFERASE WBBJ-RELATED"/>
    <property type="match status" value="1"/>
</dbReference>
<dbReference type="EMBL" id="AP021876">
    <property type="protein sequence ID" value="BBO82772.1"/>
    <property type="molecule type" value="Genomic_DNA"/>
</dbReference>
<keyword evidence="2" id="KW-0677">Repeat</keyword>
<dbReference type="InterPro" id="IPR051159">
    <property type="entry name" value="Hexapeptide_acetyltransf"/>
</dbReference>
<dbReference type="PROSITE" id="PS00101">
    <property type="entry name" value="HEXAPEP_TRANSFERASES"/>
    <property type="match status" value="1"/>
</dbReference>
<name>A0A5K7ZKS4_9BACT</name>
<evidence type="ECO:0000256" key="1">
    <source>
        <dbReference type="ARBA" id="ARBA00022679"/>
    </source>
</evidence>
<evidence type="ECO:0000256" key="3">
    <source>
        <dbReference type="ARBA" id="ARBA00023315"/>
    </source>
</evidence>
<evidence type="ECO:0000313" key="5">
    <source>
        <dbReference type="Proteomes" id="UP000425960"/>
    </source>
</evidence>
<dbReference type="CDD" id="cd04647">
    <property type="entry name" value="LbH_MAT_like"/>
    <property type="match status" value="1"/>
</dbReference>
<dbReference type="InterPro" id="IPR018357">
    <property type="entry name" value="Hexapep_transf_CS"/>
</dbReference>
<accession>A0A5K7ZKS4</accession>
<dbReference type="PANTHER" id="PTHR23416">
    <property type="entry name" value="SIALIC ACID SYNTHASE-RELATED"/>
    <property type="match status" value="1"/>
</dbReference>
<keyword evidence="1 4" id="KW-0808">Transferase</keyword>
<reference evidence="4 5" key="1">
    <citation type="submission" date="2019-11" db="EMBL/GenBank/DDBJ databases">
        <title>Comparative genomics of hydrocarbon-degrading Desulfosarcina strains.</title>
        <authorList>
            <person name="Watanabe M."/>
            <person name="Kojima H."/>
            <person name="Fukui M."/>
        </authorList>
    </citation>
    <scope>NUCLEOTIDE SEQUENCE [LARGE SCALE GENOMIC DNA]</scope>
    <source>
        <strain evidence="4 5">28bB2T</strain>
    </source>
</reference>
<keyword evidence="3" id="KW-0012">Acyltransferase</keyword>
<dbReference type="InterPro" id="IPR001451">
    <property type="entry name" value="Hexapep"/>
</dbReference>
<sequence>MLSRYHPNGYVAPSVDITIPLPNLTLGRQVFIGDRCVLHSINKDDSRIVIGNQTHLYADVIIEVGENSTLTIDDETHIQPRCQLMAYMGSLTIGRRVEMAPNCAFYTYNHGFAPGQPVRQQPCYTKGGITIGNDVWLGVGVVVLDGVSIGDGAVIGAGSVVTRDIPKNAIASGVPARVTQLR</sequence>
<dbReference type="KEGG" id="dov:DSCO28_33380"/>
<proteinExistence type="predicted"/>
<dbReference type="AlphaFoldDB" id="A0A5K7ZKS4"/>
<evidence type="ECO:0000256" key="2">
    <source>
        <dbReference type="ARBA" id="ARBA00022737"/>
    </source>
</evidence>
<evidence type="ECO:0000313" key="4">
    <source>
        <dbReference type="EMBL" id="BBO82772.1"/>
    </source>
</evidence>
<protein>
    <submittedName>
        <fullName evidence="4">Transferase</fullName>
    </submittedName>
</protein>
<dbReference type="InterPro" id="IPR011004">
    <property type="entry name" value="Trimer_LpxA-like_sf"/>
</dbReference>
<organism evidence="4 5">
    <name type="scientific">Desulfosarcina ovata subsp. sediminis</name>
    <dbReference type="NCBI Taxonomy" id="885957"/>
    <lineage>
        <taxon>Bacteria</taxon>
        <taxon>Pseudomonadati</taxon>
        <taxon>Thermodesulfobacteriota</taxon>
        <taxon>Desulfobacteria</taxon>
        <taxon>Desulfobacterales</taxon>
        <taxon>Desulfosarcinaceae</taxon>
        <taxon>Desulfosarcina</taxon>
    </lineage>
</organism>
<gene>
    <name evidence="4" type="ORF">DSCO28_33380</name>
</gene>
<dbReference type="Gene3D" id="2.160.10.10">
    <property type="entry name" value="Hexapeptide repeat proteins"/>
    <property type="match status" value="2"/>
</dbReference>
<dbReference type="Proteomes" id="UP000425960">
    <property type="component" value="Chromosome"/>
</dbReference>
<dbReference type="GO" id="GO:0016746">
    <property type="term" value="F:acyltransferase activity"/>
    <property type="evidence" value="ECO:0007669"/>
    <property type="project" value="UniProtKB-KW"/>
</dbReference>
<dbReference type="Pfam" id="PF00132">
    <property type="entry name" value="Hexapep"/>
    <property type="match status" value="1"/>
</dbReference>
<dbReference type="SUPFAM" id="SSF51161">
    <property type="entry name" value="Trimeric LpxA-like enzymes"/>
    <property type="match status" value="1"/>
</dbReference>